<dbReference type="SUPFAM" id="SSF56796">
    <property type="entry name" value="Dehydroquinate synthase-like"/>
    <property type="match status" value="1"/>
</dbReference>
<protein>
    <submittedName>
        <fullName evidence="1">Uncharacterized protein</fullName>
    </submittedName>
</protein>
<organism evidence="1">
    <name type="scientific">marine metagenome</name>
    <dbReference type="NCBI Taxonomy" id="408172"/>
    <lineage>
        <taxon>unclassified sequences</taxon>
        <taxon>metagenomes</taxon>
        <taxon>ecological metagenomes</taxon>
    </lineage>
</organism>
<feature type="non-terminal residue" evidence="1">
    <location>
        <position position="55"/>
    </location>
</feature>
<gene>
    <name evidence="1" type="ORF">METZ01_LOCUS308177</name>
</gene>
<reference evidence="1" key="1">
    <citation type="submission" date="2018-05" db="EMBL/GenBank/DDBJ databases">
        <authorList>
            <person name="Lanie J.A."/>
            <person name="Ng W.-L."/>
            <person name="Kazmierczak K.M."/>
            <person name="Andrzejewski T.M."/>
            <person name="Davidsen T.M."/>
            <person name="Wayne K.J."/>
            <person name="Tettelin H."/>
            <person name="Glass J.I."/>
            <person name="Rusch D."/>
            <person name="Podicherti R."/>
            <person name="Tsui H.-C.T."/>
            <person name="Winkler M.E."/>
        </authorList>
    </citation>
    <scope>NUCLEOTIDE SEQUENCE</scope>
</reference>
<sequence length="55" mass="5611">MGGQCSDLGLGGQVALVSDEVVAERYLQPAAESLRAAGFQVLEVVYAGGEGSKNL</sequence>
<dbReference type="EMBL" id="UINC01097537">
    <property type="protein sequence ID" value="SVC55323.1"/>
    <property type="molecule type" value="Genomic_DNA"/>
</dbReference>
<name>A0A382N2B2_9ZZZZ</name>
<dbReference type="AlphaFoldDB" id="A0A382N2B2"/>
<evidence type="ECO:0000313" key="1">
    <source>
        <dbReference type="EMBL" id="SVC55323.1"/>
    </source>
</evidence>
<accession>A0A382N2B2</accession>
<proteinExistence type="predicted"/>